<accession>A0A5C5W9F9</accession>
<organism evidence="2 3">
    <name type="scientific">Botrimarina hoheduenensis</name>
    <dbReference type="NCBI Taxonomy" id="2528000"/>
    <lineage>
        <taxon>Bacteria</taxon>
        <taxon>Pseudomonadati</taxon>
        <taxon>Planctomycetota</taxon>
        <taxon>Planctomycetia</taxon>
        <taxon>Pirellulales</taxon>
        <taxon>Lacipirellulaceae</taxon>
        <taxon>Botrimarina</taxon>
    </lineage>
</organism>
<name>A0A5C5W9F9_9BACT</name>
<dbReference type="OrthoDB" id="292303at2"/>
<proteinExistence type="predicted"/>
<dbReference type="RefSeq" id="WP_146571737.1">
    <property type="nucleotide sequence ID" value="NZ_SJPH01000002.1"/>
</dbReference>
<dbReference type="AlphaFoldDB" id="A0A5C5W9F9"/>
<feature type="compositionally biased region" description="Low complexity" evidence="1">
    <location>
        <begin position="138"/>
        <end position="151"/>
    </location>
</feature>
<keyword evidence="3" id="KW-1185">Reference proteome</keyword>
<gene>
    <name evidence="2" type="ORF">Pla111_08660</name>
</gene>
<evidence type="ECO:0000313" key="2">
    <source>
        <dbReference type="EMBL" id="TWT47254.1"/>
    </source>
</evidence>
<comment type="caution">
    <text evidence="2">The sequence shown here is derived from an EMBL/GenBank/DDBJ whole genome shotgun (WGS) entry which is preliminary data.</text>
</comment>
<feature type="region of interest" description="Disordered" evidence="1">
    <location>
        <begin position="92"/>
        <end position="160"/>
    </location>
</feature>
<dbReference type="EMBL" id="SJPH01000002">
    <property type="protein sequence ID" value="TWT47254.1"/>
    <property type="molecule type" value="Genomic_DNA"/>
</dbReference>
<reference evidence="2 3" key="1">
    <citation type="submission" date="2019-02" db="EMBL/GenBank/DDBJ databases">
        <title>Deep-cultivation of Planctomycetes and their phenomic and genomic characterization uncovers novel biology.</title>
        <authorList>
            <person name="Wiegand S."/>
            <person name="Jogler M."/>
            <person name="Boedeker C."/>
            <person name="Pinto D."/>
            <person name="Vollmers J."/>
            <person name="Rivas-Marin E."/>
            <person name="Kohn T."/>
            <person name="Peeters S.H."/>
            <person name="Heuer A."/>
            <person name="Rast P."/>
            <person name="Oberbeckmann S."/>
            <person name="Bunk B."/>
            <person name="Jeske O."/>
            <person name="Meyerdierks A."/>
            <person name="Storesund J.E."/>
            <person name="Kallscheuer N."/>
            <person name="Luecker S."/>
            <person name="Lage O.M."/>
            <person name="Pohl T."/>
            <person name="Merkel B.J."/>
            <person name="Hornburger P."/>
            <person name="Mueller R.-W."/>
            <person name="Bruemmer F."/>
            <person name="Labrenz M."/>
            <person name="Spormann A.M."/>
            <person name="Op Den Camp H."/>
            <person name="Overmann J."/>
            <person name="Amann R."/>
            <person name="Jetten M.S.M."/>
            <person name="Mascher T."/>
            <person name="Medema M.H."/>
            <person name="Devos D.P."/>
            <person name="Kaster A.-K."/>
            <person name="Ovreas L."/>
            <person name="Rohde M."/>
            <person name="Galperin M.Y."/>
            <person name="Jogler C."/>
        </authorList>
    </citation>
    <scope>NUCLEOTIDE SEQUENCE [LARGE SCALE GENOMIC DNA]</scope>
    <source>
        <strain evidence="2 3">Pla111</strain>
    </source>
</reference>
<sequence>MLPLLIPADPPLALLEGLWPTLLLIVWAVRQVMIANAEAKRRQAEQEEAGDAPNLETLENDPVRSEIEEFLARVRGEQPPDEPRGRVIEVFDEEPSEAPPRRVLDPFEEQPATQGQRRPMPPRVGSRPPVSQQEKQTAARPMPAAANAAAGDRAEMSHLPQSQLAEQAAHLGEGIAASDDRLQARLDAKFGKSVAARDLAEAASASAQRGDSASSTAASRIAAALASPTGVRDAIVLNEILTRPTDRW</sequence>
<feature type="region of interest" description="Disordered" evidence="1">
    <location>
        <begin position="44"/>
        <end position="63"/>
    </location>
</feature>
<dbReference type="Proteomes" id="UP000318995">
    <property type="component" value="Unassembled WGS sequence"/>
</dbReference>
<evidence type="ECO:0000256" key="1">
    <source>
        <dbReference type="SAM" id="MobiDB-lite"/>
    </source>
</evidence>
<evidence type="ECO:0000313" key="3">
    <source>
        <dbReference type="Proteomes" id="UP000318995"/>
    </source>
</evidence>
<protein>
    <submittedName>
        <fullName evidence="2">Uncharacterized protein</fullName>
    </submittedName>
</protein>